<dbReference type="InParanoid" id="A0A168MIP0"/>
<evidence type="ECO:0000313" key="1">
    <source>
        <dbReference type="EMBL" id="SAL98589.1"/>
    </source>
</evidence>
<evidence type="ECO:0000313" key="2">
    <source>
        <dbReference type="Proteomes" id="UP000078561"/>
    </source>
</evidence>
<accession>A0A168MIP0</accession>
<dbReference type="AlphaFoldDB" id="A0A168MIP0"/>
<protein>
    <submittedName>
        <fullName evidence="1">Uncharacterized protein</fullName>
    </submittedName>
</protein>
<dbReference type="Proteomes" id="UP000078561">
    <property type="component" value="Unassembled WGS sequence"/>
</dbReference>
<sequence length="261" mass="28895">MESPLTEFGDDYWNSGFADRPRSDKWAFCIAFDVVLEDSDGTTTTLTNKVFADQESTLVEMRAIAHPLGQIWSISIPRYISRLSYMPIPSGHKIPLPIEGIPSHDHLLLVGADQILTVIEHEIGQKIQPRSVVVFLHWTPATSMIGPISSTKNSCTSFDKGTPKNRQGCSPGNTYTLHMHTVGVFGLQSLEIHLAAEMSLSENMKVGWIPPRRIALKNAVNAGILQFRSDVESTRKSSTIDVGNHTKKLTTCDKLNRRGTP</sequence>
<reference evidence="1" key="1">
    <citation type="submission" date="2016-04" db="EMBL/GenBank/DDBJ databases">
        <authorList>
            <person name="Evans L.H."/>
            <person name="Alamgir A."/>
            <person name="Owens N."/>
            <person name="Weber N.D."/>
            <person name="Virtaneva K."/>
            <person name="Barbian K."/>
            <person name="Babar A."/>
            <person name="Rosenke K."/>
        </authorList>
    </citation>
    <scope>NUCLEOTIDE SEQUENCE [LARGE SCALE GENOMIC DNA]</scope>
    <source>
        <strain evidence="1">CBS 101.48</strain>
    </source>
</reference>
<organism evidence="1">
    <name type="scientific">Absidia glauca</name>
    <name type="common">Pin mould</name>
    <dbReference type="NCBI Taxonomy" id="4829"/>
    <lineage>
        <taxon>Eukaryota</taxon>
        <taxon>Fungi</taxon>
        <taxon>Fungi incertae sedis</taxon>
        <taxon>Mucoromycota</taxon>
        <taxon>Mucoromycotina</taxon>
        <taxon>Mucoromycetes</taxon>
        <taxon>Mucorales</taxon>
        <taxon>Cunninghamellaceae</taxon>
        <taxon>Absidia</taxon>
    </lineage>
</organism>
<gene>
    <name evidence="1" type="primary">ABSGL_04140.1 scaffold 5122</name>
</gene>
<proteinExistence type="predicted"/>
<name>A0A168MIP0_ABSGL</name>
<dbReference type="EMBL" id="LT552246">
    <property type="protein sequence ID" value="SAL98589.1"/>
    <property type="molecule type" value="Genomic_DNA"/>
</dbReference>
<keyword evidence="2" id="KW-1185">Reference proteome</keyword>